<dbReference type="Pfam" id="PF01032">
    <property type="entry name" value="FecCD"/>
    <property type="match status" value="1"/>
</dbReference>
<evidence type="ECO:0000256" key="5">
    <source>
        <dbReference type="ARBA" id="ARBA00022692"/>
    </source>
</evidence>
<dbReference type="SUPFAM" id="SSF81345">
    <property type="entry name" value="ABC transporter involved in vitamin B12 uptake, BtuC"/>
    <property type="match status" value="1"/>
</dbReference>
<feature type="transmembrane region" description="Helical" evidence="8">
    <location>
        <begin position="20"/>
        <end position="43"/>
    </location>
</feature>
<dbReference type="Gene3D" id="1.10.3470.10">
    <property type="entry name" value="ABC transporter involved in vitamin B12 uptake, BtuC"/>
    <property type="match status" value="1"/>
</dbReference>
<keyword evidence="6 8" id="KW-1133">Transmembrane helix</keyword>
<dbReference type="InterPro" id="IPR037294">
    <property type="entry name" value="ABC_BtuC-like"/>
</dbReference>
<feature type="transmembrane region" description="Helical" evidence="8">
    <location>
        <begin position="97"/>
        <end position="114"/>
    </location>
</feature>
<dbReference type="InterPro" id="IPR000522">
    <property type="entry name" value="ABC_transptr_permease_BtuC"/>
</dbReference>
<evidence type="ECO:0000256" key="2">
    <source>
        <dbReference type="ARBA" id="ARBA00007935"/>
    </source>
</evidence>
<sequence length="388" mass="39053">MTAGRALPMHDQRHRARRRLGVVLIVALIAVSVLALAVGPLAIMPADYPAVARALLVRAGLLDPAAIAVAADQAWADQARADQIKAAVLLDIRLPRLILGIMVGGVLGLAGAVLQGLFRNPLADPALIGISAGAALAAVATIVLGHALLPDLPAWAASALVPAAAFVGAISATMLVWRLAGGAAADGGEGGGGKGGGHDMSLLLLAGVAITAIASAGVGLFAFIGDDQQLRELTFWSMGGLGGARWGLLWAPLLAISVAAWLLLPLARGLDAHALGDQDAYHLGVDGKRLRRRAVIGAALGVGAAVAVSGTIGFVGLVVPHLVRLIVGPGHRGVLPLSMLAGAVLLVGADLPARLIVAPAELPIGIVTALIGGPYFIHLLRARIRGGG</sequence>
<gene>
    <name evidence="9" type="ORF">WG926_01315</name>
</gene>
<protein>
    <submittedName>
        <fullName evidence="9">Iron ABC transporter permease</fullName>
    </submittedName>
</protein>
<evidence type="ECO:0000313" key="9">
    <source>
        <dbReference type="EMBL" id="MEN2986924.1"/>
    </source>
</evidence>
<dbReference type="EMBL" id="JBBKTW010000001">
    <property type="protein sequence ID" value="MEN2986924.1"/>
    <property type="molecule type" value="Genomic_DNA"/>
</dbReference>
<reference evidence="9 10" key="1">
    <citation type="submission" date="2024-03" db="EMBL/GenBank/DDBJ databases">
        <title>High-quality draft genome sequencing of Tistrella sp. BH-R2-4.</title>
        <authorList>
            <person name="Dong C."/>
        </authorList>
    </citation>
    <scope>NUCLEOTIDE SEQUENCE [LARGE SCALE GENOMIC DNA]</scope>
    <source>
        <strain evidence="9 10">BH-R2-4</strain>
    </source>
</reference>
<feature type="transmembrane region" description="Helical" evidence="8">
    <location>
        <begin position="200"/>
        <end position="225"/>
    </location>
</feature>
<evidence type="ECO:0000256" key="7">
    <source>
        <dbReference type="ARBA" id="ARBA00023136"/>
    </source>
</evidence>
<organism evidence="9 10">
    <name type="scientific">Tistrella arctica</name>
    <dbReference type="NCBI Taxonomy" id="3133430"/>
    <lineage>
        <taxon>Bacteria</taxon>
        <taxon>Pseudomonadati</taxon>
        <taxon>Pseudomonadota</taxon>
        <taxon>Alphaproteobacteria</taxon>
        <taxon>Geminicoccales</taxon>
        <taxon>Geminicoccaceae</taxon>
        <taxon>Tistrella</taxon>
    </lineage>
</organism>
<dbReference type="PANTHER" id="PTHR30472">
    <property type="entry name" value="FERRIC ENTEROBACTIN TRANSPORT SYSTEM PERMEASE PROTEIN"/>
    <property type="match status" value="1"/>
</dbReference>
<dbReference type="PANTHER" id="PTHR30472:SF25">
    <property type="entry name" value="ABC TRANSPORTER PERMEASE PROTEIN MJ0876-RELATED"/>
    <property type="match status" value="1"/>
</dbReference>
<evidence type="ECO:0000256" key="4">
    <source>
        <dbReference type="ARBA" id="ARBA00022475"/>
    </source>
</evidence>
<dbReference type="CDD" id="cd06550">
    <property type="entry name" value="TM_ABC_iron-siderophores_like"/>
    <property type="match status" value="1"/>
</dbReference>
<dbReference type="Proteomes" id="UP001413721">
    <property type="component" value="Unassembled WGS sequence"/>
</dbReference>
<feature type="transmembrane region" description="Helical" evidence="8">
    <location>
        <begin position="246"/>
        <end position="264"/>
    </location>
</feature>
<keyword evidence="10" id="KW-1185">Reference proteome</keyword>
<dbReference type="RefSeq" id="WP_345931010.1">
    <property type="nucleotide sequence ID" value="NZ_JBBKTV010000001.1"/>
</dbReference>
<accession>A0ABU9YDQ5</accession>
<keyword evidence="3" id="KW-0813">Transport</keyword>
<feature type="transmembrane region" description="Helical" evidence="8">
    <location>
        <begin position="156"/>
        <end position="180"/>
    </location>
</feature>
<proteinExistence type="inferred from homology"/>
<name>A0ABU9YDQ5_9PROT</name>
<feature type="transmembrane region" description="Helical" evidence="8">
    <location>
        <begin position="126"/>
        <end position="149"/>
    </location>
</feature>
<evidence type="ECO:0000256" key="3">
    <source>
        <dbReference type="ARBA" id="ARBA00022448"/>
    </source>
</evidence>
<evidence type="ECO:0000256" key="1">
    <source>
        <dbReference type="ARBA" id="ARBA00004651"/>
    </source>
</evidence>
<comment type="caution">
    <text evidence="9">The sequence shown here is derived from an EMBL/GenBank/DDBJ whole genome shotgun (WGS) entry which is preliminary data.</text>
</comment>
<feature type="transmembrane region" description="Helical" evidence="8">
    <location>
        <begin position="362"/>
        <end position="380"/>
    </location>
</feature>
<evidence type="ECO:0000256" key="8">
    <source>
        <dbReference type="SAM" id="Phobius"/>
    </source>
</evidence>
<keyword evidence="4" id="KW-1003">Cell membrane</keyword>
<evidence type="ECO:0000256" key="6">
    <source>
        <dbReference type="ARBA" id="ARBA00022989"/>
    </source>
</evidence>
<evidence type="ECO:0000313" key="10">
    <source>
        <dbReference type="Proteomes" id="UP001413721"/>
    </source>
</evidence>
<keyword evidence="5 8" id="KW-0812">Transmembrane</keyword>
<feature type="transmembrane region" description="Helical" evidence="8">
    <location>
        <begin position="294"/>
        <end position="322"/>
    </location>
</feature>
<comment type="similarity">
    <text evidence="2">Belongs to the binding-protein-dependent transport system permease family. FecCD subfamily.</text>
</comment>
<comment type="subcellular location">
    <subcellularLocation>
        <location evidence="1">Cell membrane</location>
        <topology evidence="1">Multi-pass membrane protein</topology>
    </subcellularLocation>
</comment>
<keyword evidence="7 8" id="KW-0472">Membrane</keyword>